<organism evidence="1 2">
    <name type="scientific">Massilia eurypsychrophila</name>
    <dbReference type="NCBI Taxonomy" id="1485217"/>
    <lineage>
        <taxon>Bacteria</taxon>
        <taxon>Pseudomonadati</taxon>
        <taxon>Pseudomonadota</taxon>
        <taxon>Betaproteobacteria</taxon>
        <taxon>Burkholderiales</taxon>
        <taxon>Oxalobacteraceae</taxon>
        <taxon>Telluria group</taxon>
        <taxon>Massilia</taxon>
    </lineage>
</organism>
<evidence type="ECO:0008006" key="3">
    <source>
        <dbReference type="Google" id="ProtNLM"/>
    </source>
</evidence>
<keyword evidence="2" id="KW-1185">Reference proteome</keyword>
<dbReference type="EMBL" id="PDOC01000028">
    <property type="protein sequence ID" value="PIL42363.1"/>
    <property type="molecule type" value="Genomic_DNA"/>
</dbReference>
<evidence type="ECO:0000313" key="1">
    <source>
        <dbReference type="EMBL" id="PIL42363.1"/>
    </source>
</evidence>
<reference evidence="1 2" key="1">
    <citation type="submission" date="2017-10" db="EMBL/GenBank/DDBJ databases">
        <title>Massilia psychrophilum sp. nov., a novel purple-pigmented bacterium isolated from Tianshan glacier, Xinjiang Municipality, China.</title>
        <authorList>
            <person name="Wang H."/>
        </authorList>
    </citation>
    <scope>NUCLEOTIDE SEQUENCE [LARGE SCALE GENOMIC DNA]</scope>
    <source>
        <strain evidence="1 2">JCM 30074</strain>
    </source>
</reference>
<name>A0A2G8T8R3_9BURK</name>
<proteinExistence type="predicted"/>
<gene>
    <name evidence="1" type="ORF">CR105_24575</name>
</gene>
<comment type="caution">
    <text evidence="1">The sequence shown here is derived from an EMBL/GenBank/DDBJ whole genome shotgun (WGS) entry which is preliminary data.</text>
</comment>
<evidence type="ECO:0000313" key="2">
    <source>
        <dbReference type="Proteomes" id="UP000230390"/>
    </source>
</evidence>
<dbReference type="OrthoDB" id="6914078at2"/>
<dbReference type="AlphaFoldDB" id="A0A2G8T8R3"/>
<sequence length="259" mass="29539">MTKPEFVVYIDEAGDEGFKFLPGELGSSRWFVLSAMVVRKSNDLKIVSAMRDARTLLGKPDKYVLHFRNIKHEQRIPLVRIIGATPVKTVSILFHKPSIRNPETFQQEAHKLYRYCTRLLLERVSWLCRDHANGGGCAADLVFSNRSAMSYDDLREYLDVLLQQSAMSTNINIHWPAINSANVRAVNHDQLAGLQAVDAVASSIFFAVNKSQYGEVEERYFRLLRSTVYRNKGRADGYGMKLWCDDAAEKQRLTDMMSL</sequence>
<accession>A0A2G8T8R3</accession>
<dbReference type="InterPro" id="IPR024524">
    <property type="entry name" value="DUF3800"/>
</dbReference>
<protein>
    <recommendedName>
        <fullName evidence="3">DUF3800 domain-containing protein</fullName>
    </recommendedName>
</protein>
<dbReference type="Pfam" id="PF12686">
    <property type="entry name" value="DUF3800"/>
    <property type="match status" value="1"/>
</dbReference>
<dbReference type="RefSeq" id="WP_099793175.1">
    <property type="nucleotide sequence ID" value="NZ_JBHLYV010000013.1"/>
</dbReference>
<dbReference type="Proteomes" id="UP000230390">
    <property type="component" value="Unassembled WGS sequence"/>
</dbReference>